<evidence type="ECO:0000313" key="3">
    <source>
        <dbReference type="Proteomes" id="UP000838878"/>
    </source>
</evidence>
<dbReference type="InterPro" id="IPR038645">
    <property type="entry name" value="TTC5_OB_sf"/>
</dbReference>
<dbReference type="Pfam" id="PF13181">
    <property type="entry name" value="TPR_8"/>
    <property type="match status" value="1"/>
</dbReference>
<dbReference type="InterPro" id="IPR032076">
    <property type="entry name" value="TTC5_OB"/>
</dbReference>
<dbReference type="InterPro" id="IPR011990">
    <property type="entry name" value="TPR-like_helical_dom_sf"/>
</dbReference>
<keyword evidence="3" id="KW-1185">Reference proteome</keyword>
<sequence>MNITMSAETEDHVELLENVSGLIENLKEELRELYVYRDLFFENHPLEKASEKNKCVEKKKEELVEKFESIDVDSQIPFSLRAQFLYMKGKCYNVSRTYDSRATQCLSKAVKLNPHLVAAWNELGECYLKNLNVKEAKASFEGALKHERNRLSLRCLSIILRHEIGNQKRSESNATILKSVDLAKEAVAQDIKDGISWTVLGNAYLCQFFMVAQDPATLKLCMSAYKQAWLDPVAKGQPDLYYNKGVALKYEECYSEALEMFEHACRLDPAWAPPKTELADLTHYLTEATRLVRTRGKLKAKRLNNMIQSIDTKMLGEYGPGIFHTFGGRKDVLLEHTTINMLEEGTNEGKVILGRVVGSIHNENAVPFTFALTDASARCVCVTVYNWAGGRGVIVGDAVAVPEPVLRARAAARDTVQFDFKSIRVNNPLVLLVNGKRVSRGQFASTRVSSTYEVH</sequence>
<accession>A0A8J9UT09</accession>
<dbReference type="Pfam" id="PF16669">
    <property type="entry name" value="TTC5_OB"/>
    <property type="match status" value="1"/>
</dbReference>
<feature type="domain" description="Tetratricopeptide repeat protein 5 OB fold" evidence="1">
    <location>
        <begin position="334"/>
        <end position="445"/>
    </location>
</feature>
<protein>
    <recommendedName>
        <fullName evidence="1">Tetratricopeptide repeat protein 5 OB fold domain-containing protein</fullName>
    </recommendedName>
</protein>
<dbReference type="Proteomes" id="UP000838878">
    <property type="component" value="Chromosome 13"/>
</dbReference>
<dbReference type="SMART" id="SM00028">
    <property type="entry name" value="TPR"/>
    <property type="match status" value="3"/>
</dbReference>
<dbReference type="InterPro" id="IPR019734">
    <property type="entry name" value="TPR_rpt"/>
</dbReference>
<dbReference type="SUPFAM" id="SSF48452">
    <property type="entry name" value="TPR-like"/>
    <property type="match status" value="1"/>
</dbReference>
<organism evidence="2 3">
    <name type="scientific">Brenthis ino</name>
    <name type="common">lesser marbled fritillary</name>
    <dbReference type="NCBI Taxonomy" id="405034"/>
    <lineage>
        <taxon>Eukaryota</taxon>
        <taxon>Metazoa</taxon>
        <taxon>Ecdysozoa</taxon>
        <taxon>Arthropoda</taxon>
        <taxon>Hexapoda</taxon>
        <taxon>Insecta</taxon>
        <taxon>Pterygota</taxon>
        <taxon>Neoptera</taxon>
        <taxon>Endopterygota</taxon>
        <taxon>Lepidoptera</taxon>
        <taxon>Glossata</taxon>
        <taxon>Ditrysia</taxon>
        <taxon>Papilionoidea</taxon>
        <taxon>Nymphalidae</taxon>
        <taxon>Heliconiinae</taxon>
        <taxon>Argynnini</taxon>
        <taxon>Brenthis</taxon>
    </lineage>
</organism>
<evidence type="ECO:0000313" key="2">
    <source>
        <dbReference type="EMBL" id="CAH0719162.1"/>
    </source>
</evidence>
<dbReference type="AlphaFoldDB" id="A0A8J9UT09"/>
<evidence type="ECO:0000259" key="1">
    <source>
        <dbReference type="Pfam" id="PF16669"/>
    </source>
</evidence>
<dbReference type="EMBL" id="OV170233">
    <property type="protein sequence ID" value="CAH0719162.1"/>
    <property type="molecule type" value="Genomic_DNA"/>
</dbReference>
<reference evidence="2" key="1">
    <citation type="submission" date="2021-12" db="EMBL/GenBank/DDBJ databases">
        <authorList>
            <person name="Martin H S."/>
        </authorList>
    </citation>
    <scope>NUCLEOTIDE SEQUENCE</scope>
</reference>
<dbReference type="Gene3D" id="1.25.40.10">
    <property type="entry name" value="Tetratricopeptide repeat domain"/>
    <property type="match status" value="1"/>
</dbReference>
<dbReference type="Gene3D" id="2.40.50.550">
    <property type="match status" value="1"/>
</dbReference>
<proteinExistence type="predicted"/>
<gene>
    <name evidence="2" type="ORF">BINO364_LOCUS5544</name>
</gene>
<feature type="non-terminal residue" evidence="2">
    <location>
        <position position="455"/>
    </location>
</feature>
<dbReference type="OrthoDB" id="423589at2759"/>
<name>A0A8J9UT09_9NEOP</name>